<dbReference type="PROSITE" id="PS51721">
    <property type="entry name" value="G_CP"/>
    <property type="match status" value="1"/>
</dbReference>
<dbReference type="InterPro" id="IPR027417">
    <property type="entry name" value="P-loop_NTPase"/>
</dbReference>
<dbReference type="GO" id="GO:0046872">
    <property type="term" value="F:metal ion binding"/>
    <property type="evidence" value="ECO:0007669"/>
    <property type="project" value="UniProtKB-KW"/>
</dbReference>
<evidence type="ECO:0000256" key="6">
    <source>
        <dbReference type="ARBA" id="ARBA00022801"/>
    </source>
</evidence>
<dbReference type="GO" id="GO:0003924">
    <property type="term" value="F:GTPase activity"/>
    <property type="evidence" value="ECO:0007669"/>
    <property type="project" value="UniProtKB-UniRule"/>
</dbReference>
<dbReference type="NCBIfam" id="TIGR00157">
    <property type="entry name" value="ribosome small subunit-dependent GTPase A"/>
    <property type="match status" value="1"/>
</dbReference>
<comment type="function">
    <text evidence="10">One of several proteins that assist in the late maturation steps of the functional core of the 30S ribosomal subunit. Helps release RbfA from mature subunits. May play a role in the assembly of ribosomal proteins into the subunit. Circularly permuted GTPase that catalyzes slow GTP hydrolysis, GTPase activity is stimulated by the 30S ribosomal subunit.</text>
</comment>
<dbReference type="InterPro" id="IPR004881">
    <property type="entry name" value="Ribosome_biogen_GTPase_RsgA"/>
</dbReference>
<dbReference type="InterPro" id="IPR031944">
    <property type="entry name" value="RsgA_N"/>
</dbReference>
<feature type="binding site" evidence="10">
    <location>
        <begin position="112"/>
        <end position="115"/>
    </location>
    <ligand>
        <name>GTP</name>
        <dbReference type="ChEBI" id="CHEBI:37565"/>
    </ligand>
</feature>
<dbReference type="EC" id="3.6.1.-" evidence="10"/>
<sequence>MKKGQIVKALSGFYYVKSDDEIYQTRARGLFRNTSESPLVGDIVEFQIENETEGYITSIDDRHNFLNRPSVANIDQVLITMSLFSPKFSFYLLDRFIAYAEMHDIEPVIIVTKTDLSDDPELVQNIKETYSMYPVYFTDKINVNEDLLPIFKNRLSVLAGQSGVGKSTLINTILPDADLITDEISDKLNRGKHTTRHVELIEIAEGLIADTPGFSTIDFSLIDKYNLMYCFIDFNEYSDRCKFRECLHINEPKCAVKDAVASGALAQTRYDSYKQIFEEIESRKERY</sequence>
<dbReference type="STRING" id="576118.SAMN05216216_101122"/>
<evidence type="ECO:0000256" key="1">
    <source>
        <dbReference type="ARBA" id="ARBA00022490"/>
    </source>
</evidence>
<evidence type="ECO:0000256" key="7">
    <source>
        <dbReference type="ARBA" id="ARBA00022833"/>
    </source>
</evidence>
<evidence type="ECO:0000256" key="2">
    <source>
        <dbReference type="ARBA" id="ARBA00022517"/>
    </source>
</evidence>
<dbReference type="Gene3D" id="1.10.40.50">
    <property type="entry name" value="Probable gtpase engc, domain 3"/>
    <property type="match status" value="1"/>
</dbReference>
<comment type="similarity">
    <text evidence="10">Belongs to the TRAFAC class YlqF/YawG GTPase family. RsgA subfamily.</text>
</comment>
<dbReference type="GO" id="GO:0042274">
    <property type="term" value="P:ribosomal small subunit biogenesis"/>
    <property type="evidence" value="ECO:0007669"/>
    <property type="project" value="UniProtKB-UniRule"/>
</dbReference>
<dbReference type="RefSeq" id="WP_092983665.1">
    <property type="nucleotide sequence ID" value="NZ_FNFY01000001.1"/>
</dbReference>
<dbReference type="AlphaFoldDB" id="A0A1G9A7K2"/>
<dbReference type="Proteomes" id="UP000199008">
    <property type="component" value="Unassembled WGS sequence"/>
</dbReference>
<dbReference type="OrthoDB" id="9809485at2"/>
<dbReference type="Gene3D" id="2.40.50.140">
    <property type="entry name" value="Nucleic acid-binding proteins"/>
    <property type="match status" value="1"/>
</dbReference>
<feature type="binding site" evidence="10">
    <location>
        <position position="248"/>
    </location>
    <ligand>
        <name>Zn(2+)</name>
        <dbReference type="ChEBI" id="CHEBI:29105"/>
    </ligand>
</feature>
<comment type="subunit">
    <text evidence="10">Monomer. Associates with 30S ribosomal subunit, binds 16S rRNA.</text>
</comment>
<evidence type="ECO:0000256" key="10">
    <source>
        <dbReference type="HAMAP-Rule" id="MF_01820"/>
    </source>
</evidence>
<keyword evidence="2 10" id="KW-0690">Ribosome biogenesis</keyword>
<keyword evidence="14" id="KW-1185">Reference proteome</keyword>
<dbReference type="EMBL" id="FNFY01000001">
    <property type="protein sequence ID" value="SDK22605.1"/>
    <property type="molecule type" value="Genomic_DNA"/>
</dbReference>
<accession>A0A1G9A7K2</accession>
<dbReference type="PANTHER" id="PTHR32120">
    <property type="entry name" value="SMALL RIBOSOMAL SUBUNIT BIOGENESIS GTPASE RSGA"/>
    <property type="match status" value="1"/>
</dbReference>
<dbReference type="GO" id="GO:0005737">
    <property type="term" value="C:cytoplasm"/>
    <property type="evidence" value="ECO:0007669"/>
    <property type="project" value="UniProtKB-SubCell"/>
</dbReference>
<protein>
    <recommendedName>
        <fullName evidence="10">Small ribosomal subunit biogenesis GTPase RsgA</fullName>
        <ecNumber evidence="10">3.6.1.-</ecNumber>
    </recommendedName>
</protein>
<feature type="domain" description="EngC GTPase" evidence="11">
    <location>
        <begin position="72"/>
        <end position="215"/>
    </location>
</feature>
<dbReference type="InterPro" id="IPR010914">
    <property type="entry name" value="RsgA_GTPase_dom"/>
</dbReference>
<evidence type="ECO:0000256" key="9">
    <source>
        <dbReference type="ARBA" id="ARBA00023134"/>
    </source>
</evidence>
<dbReference type="SUPFAM" id="SSF50249">
    <property type="entry name" value="Nucleic acid-binding proteins"/>
    <property type="match status" value="1"/>
</dbReference>
<dbReference type="PROSITE" id="PS50936">
    <property type="entry name" value="ENGC_GTPASE"/>
    <property type="match status" value="1"/>
</dbReference>
<dbReference type="HAMAP" id="MF_01820">
    <property type="entry name" value="GTPase_RsgA"/>
    <property type="match status" value="1"/>
</dbReference>
<feature type="binding site" evidence="10">
    <location>
        <position position="246"/>
    </location>
    <ligand>
        <name>Zn(2+)</name>
        <dbReference type="ChEBI" id="CHEBI:29105"/>
    </ligand>
</feature>
<feature type="domain" description="CP-type G" evidence="12">
    <location>
        <begin position="63"/>
        <end position="217"/>
    </location>
</feature>
<keyword evidence="9 10" id="KW-0342">GTP-binding</keyword>
<evidence type="ECO:0000259" key="11">
    <source>
        <dbReference type="PROSITE" id="PS50936"/>
    </source>
</evidence>
<keyword evidence="3 10" id="KW-0479">Metal-binding</keyword>
<evidence type="ECO:0000256" key="8">
    <source>
        <dbReference type="ARBA" id="ARBA00022884"/>
    </source>
</evidence>
<keyword evidence="1 10" id="KW-0963">Cytoplasm</keyword>
<proteinExistence type="inferred from homology"/>
<evidence type="ECO:0000256" key="4">
    <source>
        <dbReference type="ARBA" id="ARBA00022730"/>
    </source>
</evidence>
<evidence type="ECO:0000256" key="3">
    <source>
        <dbReference type="ARBA" id="ARBA00022723"/>
    </source>
</evidence>
<gene>
    <name evidence="10" type="primary">rsgA</name>
    <name evidence="13" type="ORF">SAMN05216216_101122</name>
</gene>
<name>A0A1G9A7K2_9BACL</name>
<dbReference type="CDD" id="cd04466">
    <property type="entry name" value="S1_YloQ_GTPase"/>
    <property type="match status" value="1"/>
</dbReference>
<feature type="binding site" evidence="10">
    <location>
        <position position="241"/>
    </location>
    <ligand>
        <name>Zn(2+)</name>
        <dbReference type="ChEBI" id="CHEBI:29105"/>
    </ligand>
</feature>
<dbReference type="PANTHER" id="PTHR32120:SF11">
    <property type="entry name" value="SMALL RIBOSOMAL SUBUNIT BIOGENESIS GTPASE RSGA 1, MITOCHONDRIAL-RELATED"/>
    <property type="match status" value="1"/>
</dbReference>
<keyword evidence="5 10" id="KW-0547">Nucleotide-binding</keyword>
<dbReference type="Pfam" id="PF03193">
    <property type="entry name" value="RsgA_GTPase"/>
    <property type="match status" value="1"/>
</dbReference>
<keyword evidence="4 10" id="KW-0699">rRNA-binding</keyword>
<evidence type="ECO:0000259" key="12">
    <source>
        <dbReference type="PROSITE" id="PS51721"/>
    </source>
</evidence>
<comment type="cofactor">
    <cofactor evidence="10">
        <name>Zn(2+)</name>
        <dbReference type="ChEBI" id="CHEBI:29105"/>
    </cofactor>
    <text evidence="10">Binds 1 zinc ion per subunit.</text>
</comment>
<keyword evidence="6 10" id="KW-0378">Hydrolase</keyword>
<dbReference type="Pfam" id="PF16745">
    <property type="entry name" value="RsgA_N"/>
    <property type="match status" value="1"/>
</dbReference>
<dbReference type="SUPFAM" id="SSF52540">
    <property type="entry name" value="P-loop containing nucleoside triphosphate hydrolases"/>
    <property type="match status" value="1"/>
</dbReference>
<evidence type="ECO:0000313" key="13">
    <source>
        <dbReference type="EMBL" id="SDK22605.1"/>
    </source>
</evidence>
<keyword evidence="7 10" id="KW-0862">Zinc</keyword>
<reference evidence="14" key="1">
    <citation type="submission" date="2016-10" db="EMBL/GenBank/DDBJ databases">
        <authorList>
            <person name="Varghese N."/>
            <person name="Submissions S."/>
        </authorList>
    </citation>
    <scope>NUCLEOTIDE SEQUENCE [LARGE SCALE GENOMIC DNA]</scope>
    <source>
        <strain evidence="14">CGMCC 1.8895</strain>
    </source>
</reference>
<keyword evidence="8 10" id="KW-0694">RNA-binding</keyword>
<evidence type="ECO:0000256" key="5">
    <source>
        <dbReference type="ARBA" id="ARBA00022741"/>
    </source>
</evidence>
<dbReference type="InterPro" id="IPR012340">
    <property type="entry name" value="NA-bd_OB-fold"/>
</dbReference>
<dbReference type="Gene3D" id="3.40.50.300">
    <property type="entry name" value="P-loop containing nucleotide triphosphate hydrolases"/>
    <property type="match status" value="1"/>
</dbReference>
<comment type="subcellular location">
    <subcellularLocation>
        <location evidence="10">Cytoplasm</location>
    </subcellularLocation>
</comment>
<evidence type="ECO:0000313" key="14">
    <source>
        <dbReference type="Proteomes" id="UP000199008"/>
    </source>
</evidence>
<feature type="binding site" evidence="10">
    <location>
        <begin position="160"/>
        <end position="168"/>
    </location>
    <ligand>
        <name>GTP</name>
        <dbReference type="ChEBI" id="CHEBI:37565"/>
    </ligand>
</feature>
<dbReference type="InterPro" id="IPR030378">
    <property type="entry name" value="G_CP_dom"/>
</dbReference>
<dbReference type="GO" id="GO:0005525">
    <property type="term" value="F:GTP binding"/>
    <property type="evidence" value="ECO:0007669"/>
    <property type="project" value="UniProtKB-UniRule"/>
</dbReference>
<dbReference type="GO" id="GO:0019843">
    <property type="term" value="F:rRNA binding"/>
    <property type="evidence" value="ECO:0007669"/>
    <property type="project" value="UniProtKB-KW"/>
</dbReference>
<organism evidence="13 14">
    <name type="scientific">Lacicoccus qingdaonensis</name>
    <dbReference type="NCBI Taxonomy" id="576118"/>
    <lineage>
        <taxon>Bacteria</taxon>
        <taxon>Bacillati</taxon>
        <taxon>Bacillota</taxon>
        <taxon>Bacilli</taxon>
        <taxon>Bacillales</taxon>
        <taxon>Salinicoccaceae</taxon>
        <taxon>Lacicoccus</taxon>
    </lineage>
</organism>
<feature type="binding site" evidence="10">
    <location>
        <position position="254"/>
    </location>
    <ligand>
        <name>Zn(2+)</name>
        <dbReference type="ChEBI" id="CHEBI:29105"/>
    </ligand>
</feature>
<dbReference type="CDD" id="cd01854">
    <property type="entry name" value="YjeQ_EngC"/>
    <property type="match status" value="1"/>
</dbReference>